<dbReference type="Proteomes" id="UP000250266">
    <property type="component" value="Unassembled WGS sequence"/>
</dbReference>
<evidence type="ECO:0000313" key="3">
    <source>
        <dbReference type="Proteomes" id="UP000250266"/>
    </source>
</evidence>
<name>A0A8E2EF28_9PEZI</name>
<keyword evidence="1" id="KW-0472">Membrane</keyword>
<sequence>MGWLFGFLACLRFCSISTLLSSFFALYWSALFFRSVPGDLHYSTFLLSCFLFFFTLLGFPAVGYRSSISICLGWEVLCPLPFLSLYRLSARALDFRHHTGAGIILPSFQPFSAGRLAFYLSVHV</sequence>
<organism evidence="2 3">
    <name type="scientific">Lepidopterella palustris CBS 459.81</name>
    <dbReference type="NCBI Taxonomy" id="1314670"/>
    <lineage>
        <taxon>Eukaryota</taxon>
        <taxon>Fungi</taxon>
        <taxon>Dikarya</taxon>
        <taxon>Ascomycota</taxon>
        <taxon>Pezizomycotina</taxon>
        <taxon>Dothideomycetes</taxon>
        <taxon>Pleosporomycetidae</taxon>
        <taxon>Mytilinidiales</taxon>
        <taxon>Argynnaceae</taxon>
        <taxon>Lepidopterella</taxon>
    </lineage>
</organism>
<keyword evidence="3" id="KW-1185">Reference proteome</keyword>
<accession>A0A8E2EF28</accession>
<evidence type="ECO:0000313" key="2">
    <source>
        <dbReference type="EMBL" id="OCK82846.1"/>
    </source>
</evidence>
<protein>
    <submittedName>
        <fullName evidence="2">Uncharacterized protein</fullName>
    </submittedName>
</protein>
<reference evidence="2 3" key="1">
    <citation type="journal article" date="2016" name="Nat. Commun.">
        <title>Ectomycorrhizal ecology is imprinted in the genome of the dominant symbiotic fungus Cenococcum geophilum.</title>
        <authorList>
            <consortium name="DOE Joint Genome Institute"/>
            <person name="Peter M."/>
            <person name="Kohler A."/>
            <person name="Ohm R.A."/>
            <person name="Kuo A."/>
            <person name="Krutzmann J."/>
            <person name="Morin E."/>
            <person name="Arend M."/>
            <person name="Barry K.W."/>
            <person name="Binder M."/>
            <person name="Choi C."/>
            <person name="Clum A."/>
            <person name="Copeland A."/>
            <person name="Grisel N."/>
            <person name="Haridas S."/>
            <person name="Kipfer T."/>
            <person name="LaButti K."/>
            <person name="Lindquist E."/>
            <person name="Lipzen A."/>
            <person name="Maire R."/>
            <person name="Meier B."/>
            <person name="Mihaltcheva S."/>
            <person name="Molinier V."/>
            <person name="Murat C."/>
            <person name="Poggeler S."/>
            <person name="Quandt C.A."/>
            <person name="Sperisen C."/>
            <person name="Tritt A."/>
            <person name="Tisserant E."/>
            <person name="Crous P.W."/>
            <person name="Henrissat B."/>
            <person name="Nehls U."/>
            <person name="Egli S."/>
            <person name="Spatafora J.W."/>
            <person name="Grigoriev I.V."/>
            <person name="Martin F.M."/>
        </authorList>
    </citation>
    <scope>NUCLEOTIDE SEQUENCE [LARGE SCALE GENOMIC DNA]</scope>
    <source>
        <strain evidence="2 3">CBS 459.81</strain>
    </source>
</reference>
<keyword evidence="1" id="KW-1133">Transmembrane helix</keyword>
<proteinExistence type="predicted"/>
<dbReference type="AlphaFoldDB" id="A0A8E2EF28"/>
<feature type="transmembrane region" description="Helical" evidence="1">
    <location>
        <begin position="40"/>
        <end position="61"/>
    </location>
</feature>
<keyword evidence="1" id="KW-0812">Transmembrane</keyword>
<gene>
    <name evidence="2" type="ORF">K432DRAFT_206706</name>
</gene>
<feature type="transmembrane region" description="Helical" evidence="1">
    <location>
        <begin position="6"/>
        <end position="28"/>
    </location>
</feature>
<evidence type="ECO:0000256" key="1">
    <source>
        <dbReference type="SAM" id="Phobius"/>
    </source>
</evidence>
<dbReference type="EMBL" id="KV744876">
    <property type="protein sequence ID" value="OCK82846.1"/>
    <property type="molecule type" value="Genomic_DNA"/>
</dbReference>